<reference evidence="11 12" key="1">
    <citation type="submission" date="2020-08" db="EMBL/GenBank/DDBJ databases">
        <title>A Genomic Blueprint of the Chicken Gut Microbiome.</title>
        <authorList>
            <person name="Gilroy R."/>
            <person name="Ravi A."/>
            <person name="Getino M."/>
            <person name="Pursley I."/>
            <person name="Horton D.L."/>
            <person name="Alikhan N.-F."/>
            <person name="Baker D."/>
            <person name="Gharbi K."/>
            <person name="Hall N."/>
            <person name="Watson M."/>
            <person name="Adriaenssens E.M."/>
            <person name="Foster-Nyarko E."/>
            <person name="Jarju S."/>
            <person name="Secka A."/>
            <person name="Antonio M."/>
            <person name="Oren A."/>
            <person name="Chaudhuri R."/>
            <person name="La Ragione R.M."/>
            <person name="Hildebrand F."/>
            <person name="Pallen M.J."/>
        </authorList>
    </citation>
    <scope>NUCLEOTIDE SEQUENCE [LARGE SCALE GENOMIC DNA]</scope>
    <source>
        <strain evidence="11 12">Sa5YUA1</strain>
    </source>
</reference>
<dbReference type="Proteomes" id="UP000657931">
    <property type="component" value="Unassembled WGS sequence"/>
</dbReference>
<evidence type="ECO:0000256" key="2">
    <source>
        <dbReference type="ARBA" id="ARBA00006683"/>
    </source>
</evidence>
<keyword evidence="3" id="KW-1003">Cell membrane</keyword>
<evidence type="ECO:0000313" key="12">
    <source>
        <dbReference type="Proteomes" id="UP000657931"/>
    </source>
</evidence>
<dbReference type="EMBL" id="JACSQT010000009">
    <property type="protein sequence ID" value="MBD7938636.1"/>
    <property type="molecule type" value="Genomic_DNA"/>
</dbReference>
<evidence type="ECO:0000259" key="9">
    <source>
        <dbReference type="Pfam" id="PF02706"/>
    </source>
</evidence>
<evidence type="ECO:0000256" key="8">
    <source>
        <dbReference type="SAM" id="Phobius"/>
    </source>
</evidence>
<keyword evidence="12" id="KW-1185">Reference proteome</keyword>
<gene>
    <name evidence="11" type="ORF">H9655_16500</name>
</gene>
<evidence type="ECO:0000256" key="7">
    <source>
        <dbReference type="SAM" id="MobiDB-lite"/>
    </source>
</evidence>
<comment type="similarity">
    <text evidence="2">Belongs to the CpsC/CapA family.</text>
</comment>
<feature type="domain" description="Polysaccharide chain length determinant N-terminal" evidence="9">
    <location>
        <begin position="3"/>
        <end position="93"/>
    </location>
</feature>
<dbReference type="InterPro" id="IPR050445">
    <property type="entry name" value="Bact_polysacc_biosynth/exp"/>
</dbReference>
<keyword evidence="5 8" id="KW-1133">Transmembrane helix</keyword>
<evidence type="ECO:0000256" key="1">
    <source>
        <dbReference type="ARBA" id="ARBA00004651"/>
    </source>
</evidence>
<comment type="subcellular location">
    <subcellularLocation>
        <location evidence="1">Cell membrane</location>
        <topology evidence="1">Multi-pass membrane protein</topology>
    </subcellularLocation>
</comment>
<dbReference type="InterPro" id="IPR032807">
    <property type="entry name" value="GNVR"/>
</dbReference>
<feature type="transmembrane region" description="Helical" evidence="8">
    <location>
        <begin position="18"/>
        <end position="40"/>
    </location>
</feature>
<dbReference type="PANTHER" id="PTHR32309:SF13">
    <property type="entry name" value="FERRIC ENTEROBACTIN TRANSPORT PROTEIN FEPE"/>
    <property type="match status" value="1"/>
</dbReference>
<evidence type="ECO:0000256" key="5">
    <source>
        <dbReference type="ARBA" id="ARBA00022989"/>
    </source>
</evidence>
<dbReference type="PANTHER" id="PTHR32309">
    <property type="entry name" value="TYROSINE-PROTEIN KINASE"/>
    <property type="match status" value="1"/>
</dbReference>
<sequence length="249" mass="27081">MEETISLKELFDTLKKRIILILSITIAAALISGVVSYFVLTPVYQSSTQILVNQAKDNQEITKSDLDGNLQLINTYNVIIKSPAILDIVKEELNLNFSTSALNEKISIQSEQNSQVVKISVEDESAEQAALIANKTAEVFRSEIPDIMNIDNVSILASAEVAENQSPIKPNPLLNIAIALVVGLMAGVGLAFLLEYMDNTIKNEEDIEKTVGLPVLGLVANIEEGNEKAGVQKNQNTRRSNVGSNTEQA</sequence>
<accession>A0ABR8QSV6</accession>
<organism evidence="11 12">
    <name type="scientific">Cytobacillus stercorigallinarum</name>
    <dbReference type="NCBI Taxonomy" id="2762240"/>
    <lineage>
        <taxon>Bacteria</taxon>
        <taxon>Bacillati</taxon>
        <taxon>Bacillota</taxon>
        <taxon>Bacilli</taxon>
        <taxon>Bacillales</taxon>
        <taxon>Bacillaceae</taxon>
        <taxon>Cytobacillus</taxon>
    </lineage>
</organism>
<protein>
    <submittedName>
        <fullName evidence="11">Capsular biosynthesis protein</fullName>
    </submittedName>
</protein>
<dbReference type="Pfam" id="PF13807">
    <property type="entry name" value="GNVR"/>
    <property type="match status" value="1"/>
</dbReference>
<dbReference type="InterPro" id="IPR003856">
    <property type="entry name" value="LPS_length_determ_N"/>
</dbReference>
<dbReference type="Pfam" id="PF02706">
    <property type="entry name" value="Wzz"/>
    <property type="match status" value="1"/>
</dbReference>
<feature type="region of interest" description="Disordered" evidence="7">
    <location>
        <begin position="229"/>
        <end position="249"/>
    </location>
</feature>
<evidence type="ECO:0000259" key="10">
    <source>
        <dbReference type="Pfam" id="PF13807"/>
    </source>
</evidence>
<proteinExistence type="inferred from homology"/>
<keyword evidence="4 8" id="KW-0812">Transmembrane</keyword>
<feature type="transmembrane region" description="Helical" evidence="8">
    <location>
        <begin position="173"/>
        <end position="194"/>
    </location>
</feature>
<feature type="compositionally biased region" description="Polar residues" evidence="7">
    <location>
        <begin position="232"/>
        <end position="249"/>
    </location>
</feature>
<evidence type="ECO:0000313" key="11">
    <source>
        <dbReference type="EMBL" id="MBD7938636.1"/>
    </source>
</evidence>
<comment type="caution">
    <text evidence="11">The sequence shown here is derived from an EMBL/GenBank/DDBJ whole genome shotgun (WGS) entry which is preliminary data.</text>
</comment>
<evidence type="ECO:0000256" key="3">
    <source>
        <dbReference type="ARBA" id="ARBA00022475"/>
    </source>
</evidence>
<keyword evidence="6 8" id="KW-0472">Membrane</keyword>
<name>A0ABR8QSV6_9BACI</name>
<evidence type="ECO:0000256" key="6">
    <source>
        <dbReference type="ARBA" id="ARBA00023136"/>
    </source>
</evidence>
<feature type="domain" description="Tyrosine-protein kinase G-rich" evidence="10">
    <location>
        <begin position="148"/>
        <end position="193"/>
    </location>
</feature>
<dbReference type="RefSeq" id="WP_191816062.1">
    <property type="nucleotide sequence ID" value="NZ_JACSQT010000009.1"/>
</dbReference>
<evidence type="ECO:0000256" key="4">
    <source>
        <dbReference type="ARBA" id="ARBA00022692"/>
    </source>
</evidence>